<organism evidence="5 6">
    <name type="scientific">Apis cerana cerana</name>
    <name type="common">Oriental honeybee</name>
    <dbReference type="NCBI Taxonomy" id="94128"/>
    <lineage>
        <taxon>Eukaryota</taxon>
        <taxon>Metazoa</taxon>
        <taxon>Ecdysozoa</taxon>
        <taxon>Arthropoda</taxon>
        <taxon>Hexapoda</taxon>
        <taxon>Insecta</taxon>
        <taxon>Pterygota</taxon>
        <taxon>Neoptera</taxon>
        <taxon>Endopterygota</taxon>
        <taxon>Hymenoptera</taxon>
        <taxon>Apocrita</taxon>
        <taxon>Aculeata</taxon>
        <taxon>Apoidea</taxon>
        <taxon>Anthophila</taxon>
        <taxon>Apidae</taxon>
        <taxon>Apis</taxon>
    </lineage>
</organism>
<dbReference type="Pfam" id="PF00406">
    <property type="entry name" value="ADK"/>
    <property type="match status" value="1"/>
</dbReference>
<dbReference type="PANTHER" id="PTHR23359">
    <property type="entry name" value="NUCLEOTIDE KINASE"/>
    <property type="match status" value="1"/>
</dbReference>
<evidence type="ECO:0000256" key="4">
    <source>
        <dbReference type="SAM" id="MobiDB-lite"/>
    </source>
</evidence>
<proteinExistence type="predicted"/>
<keyword evidence="1" id="KW-0808">Transferase</keyword>
<dbReference type="GO" id="GO:0005524">
    <property type="term" value="F:ATP binding"/>
    <property type="evidence" value="ECO:0007669"/>
    <property type="project" value="InterPro"/>
</dbReference>
<dbReference type="GO" id="GO:0019205">
    <property type="term" value="F:nucleobase-containing compound kinase activity"/>
    <property type="evidence" value="ECO:0007669"/>
    <property type="project" value="InterPro"/>
</dbReference>
<dbReference type="Gene3D" id="3.40.50.300">
    <property type="entry name" value="P-loop containing nucleotide triphosphate hydrolases"/>
    <property type="match status" value="2"/>
</dbReference>
<dbReference type="EMBL" id="KZ288256">
    <property type="protein sequence ID" value="PBC30575.1"/>
    <property type="molecule type" value="Genomic_DNA"/>
</dbReference>
<dbReference type="SUPFAM" id="SSF52540">
    <property type="entry name" value="P-loop containing nucleoside triphosphate hydrolases"/>
    <property type="match status" value="1"/>
</dbReference>
<dbReference type="OrthoDB" id="522106at2759"/>
<reference evidence="5 6" key="1">
    <citation type="submission" date="2014-07" db="EMBL/GenBank/DDBJ databases">
        <title>Genomic and transcriptomic analysis on Apis cerana provide comprehensive insights into honey bee biology.</title>
        <authorList>
            <person name="Diao Q."/>
            <person name="Sun L."/>
            <person name="Zheng H."/>
            <person name="Zheng H."/>
            <person name="Xu S."/>
            <person name="Wang S."/>
            <person name="Zeng Z."/>
            <person name="Hu F."/>
            <person name="Su S."/>
            <person name="Wu J."/>
        </authorList>
    </citation>
    <scope>NUCLEOTIDE SEQUENCE [LARGE SCALE GENOMIC DNA]</scope>
    <source>
        <tissue evidence="5">Pupae without intestine</tissue>
    </source>
</reference>
<evidence type="ECO:0000313" key="6">
    <source>
        <dbReference type="Proteomes" id="UP000242457"/>
    </source>
</evidence>
<protein>
    <submittedName>
        <fullName evidence="5">Adenylate kinase protein C9orf98</fullName>
    </submittedName>
</protein>
<feature type="region of interest" description="Disordered" evidence="4">
    <location>
        <begin position="479"/>
        <end position="530"/>
    </location>
</feature>
<accession>A0A2A3EFP1</accession>
<dbReference type="InterPro" id="IPR027417">
    <property type="entry name" value="P-loop_NTPase"/>
</dbReference>
<evidence type="ECO:0000313" key="5">
    <source>
        <dbReference type="EMBL" id="PBC30575.1"/>
    </source>
</evidence>
<keyword evidence="6" id="KW-1185">Reference proteome</keyword>
<dbReference type="AlphaFoldDB" id="A0A2A3EFP1"/>
<dbReference type="STRING" id="94128.A0A2A3EFP1"/>
<evidence type="ECO:0000256" key="1">
    <source>
        <dbReference type="ARBA" id="ARBA00022679"/>
    </source>
</evidence>
<evidence type="ECO:0000256" key="3">
    <source>
        <dbReference type="ARBA" id="ARBA00022777"/>
    </source>
</evidence>
<sequence>MATQLLIQKPEDHLVFMKQYLHLAAKKLDISNIILIAPENFDRKALAKILQKELGVHPLSLKDLRKVYTQQDDTCHCEESENLAHAMRKVLESGAFRESGWLLFDLPRTKKEARIFQRMGIIPTHVIQLKVSNEYEKWNDIYTNNAHSTSIKSKKLQNHYLKNLRELREVYAHYLIEIEVGIRSIEELGKDCAKLAKIKKHCGTPSLFRIVLIGSRGSGCITIAKYLAERFNLVYIDYDYIAEQARLQQNSLGKLIRLFEEQWGERPKPEIRIQIVEKYISEYECLKRGWVLTGYPKTVIDFKLFDLSPTPPNRVIFMEVNSDICRERLLNRRYNIVTGSKHNLSSTIVSNDLKLGVHPKDFRLNVERDLQEYEENVTDMMEYAGESAIKIDGNDEERIVREKVEASIMHPILSWQSRIPRPPRKIDPMSIEFDPDDEPDSSVFDKIRAPEPNQDSQGPLQGGAPLTTILQMAGAAEGFVSSQDSEDDSAVHSDSEDTIDPGSSPCTRLESPPPALSPSPAAATSGKTEKKERVAWFLALGRN</sequence>
<dbReference type="Proteomes" id="UP000242457">
    <property type="component" value="Unassembled WGS sequence"/>
</dbReference>
<gene>
    <name evidence="5" type="ORF">APICC_07953</name>
</gene>
<feature type="region of interest" description="Disordered" evidence="4">
    <location>
        <begin position="418"/>
        <end position="464"/>
    </location>
</feature>
<keyword evidence="3 5" id="KW-0418">Kinase</keyword>
<name>A0A2A3EFP1_APICC</name>
<evidence type="ECO:0000256" key="2">
    <source>
        <dbReference type="ARBA" id="ARBA00022741"/>
    </source>
</evidence>
<keyword evidence="2" id="KW-0547">Nucleotide-binding</keyword>
<dbReference type="GO" id="GO:0006139">
    <property type="term" value="P:nucleobase-containing compound metabolic process"/>
    <property type="evidence" value="ECO:0007669"/>
    <property type="project" value="InterPro"/>
</dbReference>
<dbReference type="InterPro" id="IPR000850">
    <property type="entry name" value="Adenylat/UMP-CMP_kin"/>
</dbReference>